<evidence type="ECO:0000313" key="3">
    <source>
        <dbReference type="Proteomes" id="UP000051686"/>
    </source>
</evidence>
<protein>
    <recommendedName>
        <fullName evidence="1">Replication initiation protein-like C-terminal domain-containing protein</fullName>
    </recommendedName>
</protein>
<dbReference type="InterPro" id="IPR003491">
    <property type="entry name" value="REP-like_C"/>
</dbReference>
<dbReference type="AlphaFoldDB" id="A0A0R1MKE0"/>
<feature type="domain" description="Replication initiation protein-like C-terminal" evidence="1">
    <location>
        <begin position="9"/>
        <end position="79"/>
    </location>
</feature>
<name>A0A0R1MKE0_9LACO</name>
<proteinExistence type="predicted"/>
<evidence type="ECO:0000313" key="2">
    <source>
        <dbReference type="EMBL" id="KRL04392.1"/>
    </source>
</evidence>
<reference evidence="2 3" key="1">
    <citation type="journal article" date="2015" name="Genome Announc.">
        <title>Expanding the biotechnology potential of lactobacilli through comparative genomics of 213 strains and associated genera.</title>
        <authorList>
            <person name="Sun Z."/>
            <person name="Harris H.M."/>
            <person name="McCann A."/>
            <person name="Guo C."/>
            <person name="Argimon S."/>
            <person name="Zhang W."/>
            <person name="Yang X."/>
            <person name="Jeffery I.B."/>
            <person name="Cooney J.C."/>
            <person name="Kagawa T.F."/>
            <person name="Liu W."/>
            <person name="Song Y."/>
            <person name="Salvetti E."/>
            <person name="Wrobel A."/>
            <person name="Rasinkangas P."/>
            <person name="Parkhill J."/>
            <person name="Rea M.C."/>
            <person name="O'Sullivan O."/>
            <person name="Ritari J."/>
            <person name="Douillard F.P."/>
            <person name="Paul Ross R."/>
            <person name="Yang R."/>
            <person name="Briner A.E."/>
            <person name="Felis G.E."/>
            <person name="de Vos W.M."/>
            <person name="Barrangou R."/>
            <person name="Klaenhammer T.R."/>
            <person name="Caufield P.W."/>
            <person name="Cui Y."/>
            <person name="Zhang H."/>
            <person name="O'Toole P.W."/>
        </authorList>
    </citation>
    <scope>NUCLEOTIDE SEQUENCE [LARGE SCALE GENOMIC DNA]</scope>
    <source>
        <strain evidence="2 3">DSM 19972</strain>
    </source>
</reference>
<comment type="caution">
    <text evidence="2">The sequence shown here is derived from an EMBL/GenBank/DDBJ whole genome shotgun (WGS) entry which is preliminary data.</text>
</comment>
<dbReference type="RefSeq" id="WP_057896365.1">
    <property type="nucleotide sequence ID" value="NZ_AZEH01000039.1"/>
</dbReference>
<gene>
    <name evidence="2" type="ORF">FD46_GL001520</name>
</gene>
<organism evidence="2 3">
    <name type="scientific">Liquorilactobacillus oeni DSM 19972</name>
    <dbReference type="NCBI Taxonomy" id="1423777"/>
    <lineage>
        <taxon>Bacteria</taxon>
        <taxon>Bacillati</taxon>
        <taxon>Bacillota</taxon>
        <taxon>Bacilli</taxon>
        <taxon>Lactobacillales</taxon>
        <taxon>Lactobacillaceae</taxon>
        <taxon>Liquorilactobacillus</taxon>
    </lineage>
</organism>
<dbReference type="STRING" id="1423777.FD46_GL001520"/>
<dbReference type="Proteomes" id="UP000051686">
    <property type="component" value="Unassembled WGS sequence"/>
</dbReference>
<dbReference type="EMBL" id="AZEH01000039">
    <property type="protein sequence ID" value="KRL04392.1"/>
    <property type="molecule type" value="Genomic_DNA"/>
</dbReference>
<keyword evidence="3" id="KW-1185">Reference proteome</keyword>
<dbReference type="Pfam" id="PF02486">
    <property type="entry name" value="Rep_trans"/>
    <property type="match status" value="1"/>
</dbReference>
<dbReference type="OrthoDB" id="2067664at2"/>
<evidence type="ECO:0000259" key="1">
    <source>
        <dbReference type="Pfam" id="PF02486"/>
    </source>
</evidence>
<accession>A0A0R1MKE0</accession>
<sequence length="80" mass="9151">MSCVLVHRAVKQLINVEDPVNICDLVFGYISEYVTFLQPVKGKARNNWNIYSAWSLFLGDVSTLKLVTDPKELSFERTKT</sequence>